<gene>
    <name evidence="6" type="primary">GSDMB</name>
</gene>
<dbReference type="AlphaFoldDB" id="A0A7F8KBQ6"/>
<dbReference type="GO" id="GO:0012505">
    <property type="term" value="C:endomembrane system"/>
    <property type="evidence" value="ECO:0007669"/>
    <property type="project" value="UniProtKB-SubCell"/>
</dbReference>
<dbReference type="InParanoid" id="A0A7F8KBQ6"/>
<dbReference type="GO" id="GO:0070273">
    <property type="term" value="F:phosphatidylinositol-4-phosphate binding"/>
    <property type="evidence" value="ECO:0007669"/>
    <property type="project" value="TreeGrafter"/>
</dbReference>
<keyword evidence="5" id="KW-1185">Reference proteome</keyword>
<accession>A0A7F8KBQ6</accession>
<dbReference type="PANTHER" id="PTHR16399">
    <property type="entry name" value="GASDERMIN"/>
    <property type="match status" value="1"/>
</dbReference>
<comment type="subcellular location">
    <subcellularLocation>
        <location evidence="1">Endomembrane system</location>
    </subcellularLocation>
</comment>
<evidence type="ECO:0000256" key="1">
    <source>
        <dbReference type="ARBA" id="ARBA00004308"/>
    </source>
</evidence>
<dbReference type="KEGG" id="dle:111166284"/>
<protein>
    <submittedName>
        <fullName evidence="6">Gasdermin-B</fullName>
    </submittedName>
</protein>
<evidence type="ECO:0000313" key="6">
    <source>
        <dbReference type="RefSeq" id="XP_030618070.1"/>
    </source>
</evidence>
<name>A0A7F8KBQ6_DELLE</name>
<dbReference type="InterPro" id="IPR007677">
    <property type="entry name" value="Gasdermin"/>
</dbReference>
<keyword evidence="3" id="KW-0472">Membrane</keyword>
<evidence type="ECO:0000256" key="3">
    <source>
        <dbReference type="ARBA" id="ARBA00023136"/>
    </source>
</evidence>
<dbReference type="GeneID" id="111166284"/>
<dbReference type="GO" id="GO:0070269">
    <property type="term" value="P:pyroptotic inflammatory response"/>
    <property type="evidence" value="ECO:0007669"/>
    <property type="project" value="TreeGrafter"/>
</dbReference>
<proteinExistence type="inferred from homology"/>
<dbReference type="RefSeq" id="XP_030618070.1">
    <property type="nucleotide sequence ID" value="XM_030762210.1"/>
</dbReference>
<dbReference type="InterPro" id="IPR040460">
    <property type="entry name" value="Gasdermin_pore"/>
</dbReference>
<evidence type="ECO:0000313" key="5">
    <source>
        <dbReference type="Proteomes" id="UP000248483"/>
    </source>
</evidence>
<dbReference type="GO" id="GO:0042742">
    <property type="term" value="P:defense response to bacterium"/>
    <property type="evidence" value="ECO:0007669"/>
    <property type="project" value="TreeGrafter"/>
</dbReference>
<dbReference type="GO" id="GO:0005546">
    <property type="term" value="F:phosphatidylinositol-4,5-bisphosphate binding"/>
    <property type="evidence" value="ECO:0007669"/>
    <property type="project" value="TreeGrafter"/>
</dbReference>
<dbReference type="GO" id="GO:0001786">
    <property type="term" value="F:phosphatidylserine binding"/>
    <property type="evidence" value="ECO:0007669"/>
    <property type="project" value="TreeGrafter"/>
</dbReference>
<comment type="similarity">
    <text evidence="2">Belongs to the gasdermin family.</text>
</comment>
<dbReference type="PANTHER" id="PTHR16399:SF20">
    <property type="entry name" value="GASDERMIN-B"/>
    <property type="match status" value="1"/>
</dbReference>
<organism evidence="5 6">
    <name type="scientific">Delphinapterus leucas</name>
    <name type="common">Beluga whale</name>
    <dbReference type="NCBI Taxonomy" id="9749"/>
    <lineage>
        <taxon>Eukaryota</taxon>
        <taxon>Metazoa</taxon>
        <taxon>Chordata</taxon>
        <taxon>Craniata</taxon>
        <taxon>Vertebrata</taxon>
        <taxon>Euteleostomi</taxon>
        <taxon>Mammalia</taxon>
        <taxon>Eutheria</taxon>
        <taxon>Laurasiatheria</taxon>
        <taxon>Artiodactyla</taxon>
        <taxon>Whippomorpha</taxon>
        <taxon>Cetacea</taxon>
        <taxon>Odontoceti</taxon>
        <taxon>Monodontidae</taxon>
        <taxon>Delphinapterus</taxon>
    </lineage>
</organism>
<sequence length="217" mass="25470">MIRETSPCRTSWRWTRVKGCLISWFLGSKFLRMRSEVKSQVMDSVDSKGSLTVKLPKEKTLDMGITFSRSLEQGIELSKTRILQKFLDSIKNKKLKRSKEPPMFQSVQAMREDLYLVTETLKTTKTVILKSEKQYIFWDPMKCFGLRYEHKHQTEVTITPEKVLGYRVKQPVFPNAEIMGIRFSRAEKKNPFQKVSELLGLLFIIPEWARILFLKRG</sequence>
<dbReference type="Proteomes" id="UP000248483">
    <property type="component" value="Unplaced"/>
</dbReference>
<evidence type="ECO:0000256" key="2">
    <source>
        <dbReference type="ARBA" id="ARBA00009279"/>
    </source>
</evidence>
<feature type="domain" description="Gasdermin pore forming" evidence="4">
    <location>
        <begin position="44"/>
        <end position="193"/>
    </location>
</feature>
<dbReference type="CTD" id="55876"/>
<evidence type="ECO:0000259" key="4">
    <source>
        <dbReference type="Pfam" id="PF04598"/>
    </source>
</evidence>
<dbReference type="Pfam" id="PF04598">
    <property type="entry name" value="Gasdermin"/>
    <property type="match status" value="1"/>
</dbReference>
<reference evidence="6" key="1">
    <citation type="submission" date="2025-08" db="UniProtKB">
        <authorList>
            <consortium name="RefSeq"/>
        </authorList>
    </citation>
    <scope>IDENTIFICATION</scope>
    <source>
        <tissue evidence="6">Blood</tissue>
    </source>
</reference>